<feature type="compositionally biased region" description="Low complexity" evidence="11">
    <location>
        <begin position="810"/>
        <end position="821"/>
    </location>
</feature>
<dbReference type="CDD" id="cd00201">
    <property type="entry name" value="WW"/>
    <property type="match status" value="1"/>
</dbReference>
<dbReference type="SMART" id="SM00317">
    <property type="entry name" value="SET"/>
    <property type="match status" value="1"/>
</dbReference>
<evidence type="ECO:0000256" key="11">
    <source>
        <dbReference type="SAM" id="MobiDB-lite"/>
    </source>
</evidence>
<dbReference type="FunFam" id="1.10.1740.100:FF:000001">
    <property type="entry name" value="Histone-lysine N-methyltransferase"/>
    <property type="match status" value="1"/>
</dbReference>
<comment type="subcellular location">
    <subcellularLocation>
        <location evidence="2">Chromosome</location>
    </subcellularLocation>
    <subcellularLocation>
        <location evidence="1">Nucleus</location>
    </subcellularLocation>
</comment>
<feature type="region of interest" description="Disordered" evidence="11">
    <location>
        <begin position="1010"/>
        <end position="1045"/>
    </location>
</feature>
<feature type="region of interest" description="Disordered" evidence="11">
    <location>
        <begin position="387"/>
        <end position="406"/>
    </location>
</feature>
<dbReference type="InterPro" id="IPR038190">
    <property type="entry name" value="SRI_sf"/>
</dbReference>
<keyword evidence="5 12" id="KW-0489">Methyltransferase</keyword>
<dbReference type="SUPFAM" id="SSF82199">
    <property type="entry name" value="SET domain"/>
    <property type="match status" value="1"/>
</dbReference>
<dbReference type="Pfam" id="PF08236">
    <property type="entry name" value="SRI"/>
    <property type="match status" value="1"/>
</dbReference>
<feature type="compositionally biased region" description="Acidic residues" evidence="11">
    <location>
        <begin position="213"/>
        <end position="231"/>
    </location>
</feature>
<keyword evidence="9" id="KW-0804">Transcription</keyword>
<feature type="compositionally biased region" description="Polar residues" evidence="11">
    <location>
        <begin position="236"/>
        <end position="250"/>
    </location>
</feature>
<feature type="compositionally biased region" description="Basic and acidic residues" evidence="11">
    <location>
        <begin position="838"/>
        <end position="847"/>
    </location>
</feature>
<dbReference type="GO" id="GO:0032259">
    <property type="term" value="P:methylation"/>
    <property type="evidence" value="ECO:0007669"/>
    <property type="project" value="UniProtKB-KW"/>
</dbReference>
<feature type="compositionally biased region" description="Low complexity" evidence="11">
    <location>
        <begin position="317"/>
        <end position="328"/>
    </location>
</feature>
<dbReference type="PROSITE" id="PS50020">
    <property type="entry name" value="WW_DOMAIN_2"/>
    <property type="match status" value="1"/>
</dbReference>
<evidence type="ECO:0000256" key="2">
    <source>
        <dbReference type="ARBA" id="ARBA00004286"/>
    </source>
</evidence>
<keyword evidence="6 12" id="KW-0808">Transferase</keyword>
<dbReference type="InterPro" id="IPR003616">
    <property type="entry name" value="Post-SET_dom"/>
</dbReference>
<evidence type="ECO:0000256" key="8">
    <source>
        <dbReference type="ARBA" id="ARBA00023015"/>
    </source>
</evidence>
<name>K1P8H3_MAGGI</name>
<dbReference type="PANTHER" id="PTHR46711:SF1">
    <property type="entry name" value="HISTONE-LYSINE N-METHYLTRANSFERASE SETD2"/>
    <property type="match status" value="1"/>
</dbReference>
<dbReference type="EC" id="2.1.1.359" evidence="3"/>
<evidence type="ECO:0000256" key="5">
    <source>
        <dbReference type="ARBA" id="ARBA00022603"/>
    </source>
</evidence>
<dbReference type="Pfam" id="PF00397">
    <property type="entry name" value="WW"/>
    <property type="match status" value="1"/>
</dbReference>
<dbReference type="CDD" id="cd19172">
    <property type="entry name" value="SET_SETD2"/>
    <property type="match status" value="1"/>
</dbReference>
<evidence type="ECO:0000256" key="1">
    <source>
        <dbReference type="ARBA" id="ARBA00004123"/>
    </source>
</evidence>
<dbReference type="SUPFAM" id="SSF51045">
    <property type="entry name" value="WW domain"/>
    <property type="match status" value="1"/>
</dbReference>
<evidence type="ECO:0000256" key="9">
    <source>
        <dbReference type="ARBA" id="ARBA00023163"/>
    </source>
</evidence>
<proteinExistence type="predicted"/>
<dbReference type="InterPro" id="IPR046341">
    <property type="entry name" value="SET_dom_sf"/>
</dbReference>
<dbReference type="GO" id="GO:0006355">
    <property type="term" value="P:regulation of DNA-templated transcription"/>
    <property type="evidence" value="ECO:0007669"/>
    <property type="project" value="InterPro"/>
</dbReference>
<dbReference type="PROSITE" id="PS50868">
    <property type="entry name" value="POST_SET"/>
    <property type="match status" value="1"/>
</dbReference>
<accession>K1P8H3</accession>
<dbReference type="PROSITE" id="PS51215">
    <property type="entry name" value="AWS"/>
    <property type="match status" value="1"/>
</dbReference>
<feature type="compositionally biased region" description="Polar residues" evidence="11">
    <location>
        <begin position="306"/>
        <end position="316"/>
    </location>
</feature>
<dbReference type="Pfam" id="PF17907">
    <property type="entry name" value="AWS"/>
    <property type="match status" value="1"/>
</dbReference>
<dbReference type="Gene3D" id="2.170.270.10">
    <property type="entry name" value="SET domain"/>
    <property type="match status" value="1"/>
</dbReference>
<dbReference type="InterPro" id="IPR042294">
    <property type="entry name" value="SETD2_animal"/>
</dbReference>
<keyword evidence="4" id="KW-0158">Chromosome</keyword>
<dbReference type="SMART" id="SM00570">
    <property type="entry name" value="AWS"/>
    <property type="match status" value="1"/>
</dbReference>
<evidence type="ECO:0000313" key="12">
    <source>
        <dbReference type="EMBL" id="EKC20012.1"/>
    </source>
</evidence>
<dbReference type="SMART" id="SM00508">
    <property type="entry name" value="PostSET"/>
    <property type="match status" value="1"/>
</dbReference>
<keyword evidence="10" id="KW-0539">Nucleus</keyword>
<feature type="region of interest" description="Disordered" evidence="11">
    <location>
        <begin position="1"/>
        <end position="50"/>
    </location>
</feature>
<feature type="region of interest" description="Disordered" evidence="11">
    <location>
        <begin position="769"/>
        <end position="847"/>
    </location>
</feature>
<feature type="region of interest" description="Disordered" evidence="11">
    <location>
        <begin position="859"/>
        <end position="948"/>
    </location>
</feature>
<keyword evidence="7" id="KW-0949">S-adenosyl-L-methionine</keyword>
<feature type="compositionally biased region" description="Basic and acidic residues" evidence="11">
    <location>
        <begin position="886"/>
        <end position="926"/>
    </location>
</feature>
<dbReference type="GO" id="GO:0140955">
    <property type="term" value="F:histone H3K36 trimethyltransferase activity"/>
    <property type="evidence" value="ECO:0007669"/>
    <property type="project" value="UniProtKB-EC"/>
</dbReference>
<dbReference type="InterPro" id="IPR001214">
    <property type="entry name" value="SET_dom"/>
</dbReference>
<sequence>MSAYPTYPQYPSSDPNTGYPPPPQPQVYSHDAYPPLQPTLPQASHVYNVPNTPVYNTQGQPIQQGIPYGLDTSLRPPVQPTPTAAPRAAVVYGQVPTQPSILSAISSPAVVPPSSPLPPSLPHVSAPGYRGPPHPVVPNIAAGQPEVGAVRPVNVPLQPGPPRFPSQVPSTLVRPQRVGSPSLYSAPVRPKGFIPLQTAVDGRGAEDTTPTPSEEDEEESATAEEKVEEAEPQPSQPVTTSEESPQPTHNVNRHLPIKLGFKQAIKDIELGQHPPPPTSPQVKDGKPEKVKSRWRRCSELDLESPARNTMSPSMDANSVSSSTSQSETENVDEKDFSVIKKVVENYDAWDPSCDLPVMASTIITRNEAQKKEKNEKEKQIVQNADTTTSLVAETKTEEEDKAPKKPPFEPIEDNIYLCERKKNKKMKDVRRMVCDCSTSKEDRDMGYEACGEDCLNRMLYIECGNRCPCGEYCTNKRFQKKQYADVEAFVTDWKGMGLRATAALQPGDFVMEYVGEVLDYKQFKSRVKQQAKMGQEHHYFMALNSDEVIDASYKGNVSRYMNHSCDPNCETQKWTVNGVLRVGFFVKKAVEPLTELNFDYQFERYGKEAQKCFCGSENCRGFIGGNKTTPLRSTRRQEEERKKKVDFEDDLLDEELEAITALENGLRNKEHVLNICRLMVRAEDPEHRITILKCLQDTVEDNCLRLFLDYHGLELLWSWITDSKEGPEDVKIMILSLLKKLPITNKNILKDSKILPLICRLAGRDENDDLSTVTNPMSTHLGHKGETKSILSTSAGKDRSQKKRVKFADEASSSDNESHSSITDTAGDTASGELELEAGPRPKSESLYKQVLDKSLGEEANMDQEGNVEVSMSSADSTNKEEEEEEKKSEVSEEVKDVSEEVKDVSDGEVKSEENIVSESEEKLVSESEENTASDGKEGKMEFEQEEVNEEITEMKTDIEIQAEELLFLWKDLKELFKIPKKQQVEERKRIEKELGMPKDKDLEILEMIQDKSKQRAAGWDTGIRKRKRAPPPPPPSMEDEDRKVLLPTPPKISKAEHRKMFEARVKARDEMAIRERQQQEVFVNQFYSDPSNILYFNRTPNHPLYGLPPDQQLQILQSQPIEVQYQMVQGYNSQEVVEHYIDPNTGIPITVEQLQAMYQHQQQPEVMYTEDGQPIQQVWPQQQVQQQYVNAEGQLVSVHQVDQHLVYSGVPQQQLLAQSVEVSGTHTQVAQIPGQQVYLQQIGPYGTQTQLAVVPPVAIATTSSGDDDDPPPPPSPPKPKVEKLPPNWKSAKDSEGKTYYYHTVTRQTQWDPPTWDGLAPDDAMDLESPLYEEIVKGKSKKTTTAAADTSSEMAKKIKDTFRKTMSSYIVVCLNPFRKPDCKMGRIISTEDFKHLARKLTHHVMAKELKHCRHVEDLEVNENVKSKAKDYVKKYMGKFGSVYSKTGSPDI</sequence>
<dbReference type="InterPro" id="IPR006560">
    <property type="entry name" value="AWS_dom"/>
</dbReference>
<dbReference type="InterPro" id="IPR036020">
    <property type="entry name" value="WW_dom_sf"/>
</dbReference>
<evidence type="ECO:0000256" key="6">
    <source>
        <dbReference type="ARBA" id="ARBA00022679"/>
    </source>
</evidence>
<dbReference type="GO" id="GO:0005694">
    <property type="term" value="C:chromosome"/>
    <property type="evidence" value="ECO:0007669"/>
    <property type="project" value="UniProtKB-SubCell"/>
</dbReference>
<protein>
    <recommendedName>
        <fullName evidence="3">[histone H3]-lysine(36) N-trimethyltransferase</fullName>
        <ecNumber evidence="3">2.1.1.359</ecNumber>
    </recommendedName>
</protein>
<keyword evidence="8" id="KW-0805">Transcription regulation</keyword>
<reference evidence="12" key="1">
    <citation type="journal article" date="2012" name="Nature">
        <title>The oyster genome reveals stress adaptation and complexity of shell formation.</title>
        <authorList>
            <person name="Zhang G."/>
            <person name="Fang X."/>
            <person name="Guo X."/>
            <person name="Li L."/>
            <person name="Luo R."/>
            <person name="Xu F."/>
            <person name="Yang P."/>
            <person name="Zhang L."/>
            <person name="Wang X."/>
            <person name="Qi H."/>
            <person name="Xiong Z."/>
            <person name="Que H."/>
            <person name="Xie Y."/>
            <person name="Holland P.W."/>
            <person name="Paps J."/>
            <person name="Zhu Y."/>
            <person name="Wu F."/>
            <person name="Chen Y."/>
            <person name="Wang J."/>
            <person name="Peng C."/>
            <person name="Meng J."/>
            <person name="Yang L."/>
            <person name="Liu J."/>
            <person name="Wen B."/>
            <person name="Zhang N."/>
            <person name="Huang Z."/>
            <person name="Zhu Q."/>
            <person name="Feng Y."/>
            <person name="Mount A."/>
            <person name="Hedgecock D."/>
            <person name="Xu Z."/>
            <person name="Liu Y."/>
            <person name="Domazet-Loso T."/>
            <person name="Du Y."/>
            <person name="Sun X."/>
            <person name="Zhang S."/>
            <person name="Liu B."/>
            <person name="Cheng P."/>
            <person name="Jiang X."/>
            <person name="Li J."/>
            <person name="Fan D."/>
            <person name="Wang W."/>
            <person name="Fu W."/>
            <person name="Wang T."/>
            <person name="Wang B."/>
            <person name="Zhang J."/>
            <person name="Peng Z."/>
            <person name="Li Y."/>
            <person name="Li N."/>
            <person name="Wang J."/>
            <person name="Chen M."/>
            <person name="He Y."/>
            <person name="Tan F."/>
            <person name="Song X."/>
            <person name="Zheng Q."/>
            <person name="Huang R."/>
            <person name="Yang H."/>
            <person name="Du X."/>
            <person name="Chen L."/>
            <person name="Yang M."/>
            <person name="Gaffney P.M."/>
            <person name="Wang S."/>
            <person name="Luo L."/>
            <person name="She Z."/>
            <person name="Ming Y."/>
            <person name="Huang W."/>
            <person name="Zhang S."/>
            <person name="Huang B."/>
            <person name="Zhang Y."/>
            <person name="Qu T."/>
            <person name="Ni P."/>
            <person name="Miao G."/>
            <person name="Wang J."/>
            <person name="Wang Q."/>
            <person name="Steinberg C.E."/>
            <person name="Wang H."/>
            <person name="Li N."/>
            <person name="Qian L."/>
            <person name="Zhang G."/>
            <person name="Li Y."/>
            <person name="Yang H."/>
            <person name="Liu X."/>
            <person name="Wang J."/>
            <person name="Yin Y."/>
            <person name="Wang J."/>
        </authorList>
    </citation>
    <scope>NUCLEOTIDE SEQUENCE [LARGE SCALE GENOMIC DNA]</scope>
    <source>
        <strain evidence="12">05x7-T-G4-1.051#20</strain>
    </source>
</reference>
<dbReference type="InterPro" id="IPR044437">
    <property type="entry name" value="SETD2/Set2_SET"/>
</dbReference>
<dbReference type="InterPro" id="IPR013257">
    <property type="entry name" value="SRI"/>
</dbReference>
<feature type="compositionally biased region" description="Basic and acidic residues" evidence="11">
    <location>
        <begin position="283"/>
        <end position="299"/>
    </location>
</feature>
<dbReference type="SMART" id="SM00456">
    <property type="entry name" value="WW"/>
    <property type="match status" value="1"/>
</dbReference>
<dbReference type="PANTHER" id="PTHR46711">
    <property type="entry name" value="HISTONE-LYSINE N-METHYLTRANSFERASE SETD2"/>
    <property type="match status" value="1"/>
</dbReference>
<dbReference type="PROSITE" id="PS01159">
    <property type="entry name" value="WW_DOMAIN_1"/>
    <property type="match status" value="1"/>
</dbReference>
<dbReference type="GO" id="GO:0005634">
    <property type="term" value="C:nucleus"/>
    <property type="evidence" value="ECO:0007669"/>
    <property type="project" value="UniProtKB-SubCell"/>
</dbReference>
<dbReference type="Gene3D" id="2.20.70.10">
    <property type="match status" value="1"/>
</dbReference>
<evidence type="ECO:0000256" key="10">
    <source>
        <dbReference type="ARBA" id="ARBA00023242"/>
    </source>
</evidence>
<evidence type="ECO:0000256" key="3">
    <source>
        <dbReference type="ARBA" id="ARBA00012178"/>
    </source>
</evidence>
<evidence type="ECO:0000256" key="7">
    <source>
        <dbReference type="ARBA" id="ARBA00022691"/>
    </source>
</evidence>
<feature type="region of interest" description="Disordered" evidence="11">
    <location>
        <begin position="1261"/>
        <end position="1293"/>
    </location>
</feature>
<gene>
    <name evidence="12" type="ORF">CGI_10007074</name>
</gene>
<dbReference type="HOGENOM" id="CLU_251288_0_0_1"/>
<evidence type="ECO:0000256" key="4">
    <source>
        <dbReference type="ARBA" id="ARBA00022454"/>
    </source>
</evidence>
<dbReference type="PROSITE" id="PS50280">
    <property type="entry name" value="SET"/>
    <property type="match status" value="1"/>
</dbReference>
<organism evidence="12">
    <name type="scientific">Magallana gigas</name>
    <name type="common">Pacific oyster</name>
    <name type="synonym">Crassostrea gigas</name>
    <dbReference type="NCBI Taxonomy" id="29159"/>
    <lineage>
        <taxon>Eukaryota</taxon>
        <taxon>Metazoa</taxon>
        <taxon>Spiralia</taxon>
        <taxon>Lophotrochozoa</taxon>
        <taxon>Mollusca</taxon>
        <taxon>Bivalvia</taxon>
        <taxon>Autobranchia</taxon>
        <taxon>Pteriomorphia</taxon>
        <taxon>Ostreida</taxon>
        <taxon>Ostreoidea</taxon>
        <taxon>Ostreidae</taxon>
        <taxon>Magallana</taxon>
    </lineage>
</organism>
<feature type="region of interest" description="Disordered" evidence="11">
    <location>
        <begin position="154"/>
        <end position="333"/>
    </location>
</feature>
<dbReference type="Pfam" id="PF00856">
    <property type="entry name" value="SET"/>
    <property type="match status" value="1"/>
</dbReference>
<dbReference type="EMBL" id="JH816106">
    <property type="protein sequence ID" value="EKC20012.1"/>
    <property type="molecule type" value="Genomic_DNA"/>
</dbReference>
<dbReference type="InParanoid" id="K1P8H3"/>
<dbReference type="InterPro" id="IPR001202">
    <property type="entry name" value="WW_dom"/>
</dbReference>
<dbReference type="Gene3D" id="1.10.1740.100">
    <property type="entry name" value="Set2, Rpb1 interacting domain"/>
    <property type="match status" value="1"/>
</dbReference>